<feature type="binding site" evidence="11">
    <location>
        <position position="81"/>
    </location>
    <ligand>
        <name>Zn(2+)</name>
        <dbReference type="ChEBI" id="CHEBI:29105"/>
        <note>ligand shared between dimeric partners</note>
    </ligand>
</feature>
<keyword evidence="9 11" id="KW-0378">Hydrolase</keyword>
<feature type="binding site" evidence="11">
    <location>
        <position position="105"/>
    </location>
    <ligand>
        <name>Zn(2+)</name>
        <dbReference type="ChEBI" id="CHEBI:29105"/>
        <note>ligand shared between dimeric partners</note>
    </ligand>
</feature>
<comment type="similarity">
    <text evidence="6">In the N-terminal section; belongs to the PRA-CH family.</text>
</comment>
<dbReference type="GO" id="GO:0008270">
    <property type="term" value="F:zinc ion binding"/>
    <property type="evidence" value="ECO:0007669"/>
    <property type="project" value="UniProtKB-UniRule"/>
</dbReference>
<evidence type="ECO:0000313" key="13">
    <source>
        <dbReference type="EMBL" id="TVM16598.1"/>
    </source>
</evidence>
<reference evidence="13 14" key="1">
    <citation type="submission" date="2018-06" db="EMBL/GenBank/DDBJ databases">
        <title>Complete genome of Desulfovibrio indonesiensis P37SLT.</title>
        <authorList>
            <person name="Crispim J.S."/>
            <person name="Vidigal P.M.P."/>
            <person name="Silva L.C.F."/>
            <person name="Laguardia C.N."/>
            <person name="Araujo L.C."/>
            <person name="Dias R.S."/>
            <person name="Sousa M.P."/>
            <person name="Paula S.O."/>
            <person name="Silva C."/>
        </authorList>
    </citation>
    <scope>NUCLEOTIDE SEQUENCE [LARGE SCALE GENOMIC DNA]</scope>
    <source>
        <strain evidence="13 14">P37SLT</strain>
    </source>
</reference>
<comment type="cofactor">
    <cofactor evidence="11">
        <name>Zn(2+)</name>
        <dbReference type="ChEBI" id="CHEBI:29105"/>
    </cofactor>
    <text evidence="11">Binds 1 zinc ion per subunit.</text>
</comment>
<dbReference type="Gene3D" id="3.10.20.810">
    <property type="entry name" value="Phosphoribosyl-AMP cyclohydrolase"/>
    <property type="match status" value="1"/>
</dbReference>
<dbReference type="GO" id="GO:0004636">
    <property type="term" value="F:phosphoribosyl-ATP diphosphatase activity"/>
    <property type="evidence" value="ECO:0007669"/>
    <property type="project" value="UniProtKB-EC"/>
</dbReference>
<comment type="catalytic activity">
    <reaction evidence="1 11">
        <text>1-(5-phospho-beta-D-ribosyl)-5'-AMP + H2O = 1-(5-phospho-beta-D-ribosyl)-5-[(5-phospho-beta-D-ribosylamino)methylideneamino]imidazole-4-carboxamide</text>
        <dbReference type="Rhea" id="RHEA:20049"/>
        <dbReference type="ChEBI" id="CHEBI:15377"/>
        <dbReference type="ChEBI" id="CHEBI:58435"/>
        <dbReference type="ChEBI" id="CHEBI:59457"/>
        <dbReference type="EC" id="3.5.4.19"/>
    </reaction>
</comment>
<dbReference type="InterPro" id="IPR038019">
    <property type="entry name" value="PRib_AMP_CycHydrolase_sf"/>
</dbReference>
<evidence type="ECO:0000256" key="8">
    <source>
        <dbReference type="ARBA" id="ARBA00022605"/>
    </source>
</evidence>
<accession>A0A7M3MEC3</accession>
<dbReference type="NCBIfam" id="NF000768">
    <property type="entry name" value="PRK00051.1"/>
    <property type="match status" value="1"/>
</dbReference>
<comment type="similarity">
    <text evidence="11">Belongs to the PRA-CH family.</text>
</comment>
<comment type="pathway">
    <text evidence="3 11">Amino-acid biosynthesis; L-histidine biosynthesis; L-histidine from 5-phospho-alpha-D-ribose 1-diphosphate: step 3/9.</text>
</comment>
<dbReference type="FunFam" id="3.10.20.810:FF:000001">
    <property type="entry name" value="Histidine biosynthesis bifunctional protein HisIE"/>
    <property type="match status" value="1"/>
</dbReference>
<feature type="binding site" evidence="11">
    <location>
        <position position="82"/>
    </location>
    <ligand>
        <name>Mg(2+)</name>
        <dbReference type="ChEBI" id="CHEBI:18420"/>
    </ligand>
</feature>
<evidence type="ECO:0000256" key="7">
    <source>
        <dbReference type="ARBA" id="ARBA00022490"/>
    </source>
</evidence>
<name>A0A7M3MEC3_9BACT</name>
<dbReference type="GO" id="GO:0005737">
    <property type="term" value="C:cytoplasm"/>
    <property type="evidence" value="ECO:0007669"/>
    <property type="project" value="UniProtKB-SubCell"/>
</dbReference>
<dbReference type="PANTHER" id="PTHR42945:SF1">
    <property type="entry name" value="HISTIDINE BIOSYNTHESIS BIFUNCTIONAL PROTEIN HIS7"/>
    <property type="match status" value="1"/>
</dbReference>
<keyword evidence="11" id="KW-0862">Zinc</keyword>
<keyword evidence="7 11" id="KW-0963">Cytoplasm</keyword>
<keyword evidence="14" id="KW-1185">Reference proteome</keyword>
<dbReference type="Pfam" id="PF01502">
    <property type="entry name" value="PRA-CH"/>
    <property type="match status" value="1"/>
</dbReference>
<protein>
    <recommendedName>
        <fullName evidence="11">Phosphoribosyl-AMP cyclohydrolase</fullName>
        <shortName evidence="11">PRA-CH</shortName>
        <ecNumber evidence="11">3.5.4.19</ecNumber>
    </recommendedName>
</protein>
<feature type="binding site" evidence="11">
    <location>
        <position position="98"/>
    </location>
    <ligand>
        <name>Zn(2+)</name>
        <dbReference type="ChEBI" id="CHEBI:29105"/>
        <note>ligand shared between dimeric partners</note>
    </ligand>
</feature>
<proteinExistence type="inferred from homology"/>
<dbReference type="SUPFAM" id="SSF141734">
    <property type="entry name" value="HisI-like"/>
    <property type="match status" value="1"/>
</dbReference>
<evidence type="ECO:0000256" key="1">
    <source>
        <dbReference type="ARBA" id="ARBA00000024"/>
    </source>
</evidence>
<organism evidence="13 14">
    <name type="scientific">Oceanidesulfovibrio indonesiensis</name>
    <dbReference type="NCBI Taxonomy" id="54767"/>
    <lineage>
        <taxon>Bacteria</taxon>
        <taxon>Pseudomonadati</taxon>
        <taxon>Thermodesulfobacteriota</taxon>
        <taxon>Desulfovibrionia</taxon>
        <taxon>Desulfovibrionales</taxon>
        <taxon>Desulfovibrionaceae</taxon>
        <taxon>Oceanidesulfovibrio</taxon>
    </lineage>
</organism>
<evidence type="ECO:0000256" key="9">
    <source>
        <dbReference type="ARBA" id="ARBA00022801"/>
    </source>
</evidence>
<dbReference type="EC" id="3.5.4.19" evidence="11"/>
<dbReference type="UniPathway" id="UPA00031">
    <property type="reaction ID" value="UER00008"/>
</dbReference>
<comment type="similarity">
    <text evidence="5">In the C-terminal section; belongs to the PRA-PH family.</text>
</comment>
<dbReference type="OrthoDB" id="9795769at2"/>
<comment type="caution">
    <text evidence="13">The sequence shown here is derived from an EMBL/GenBank/DDBJ whole genome shotgun (WGS) entry which is preliminary data.</text>
</comment>
<keyword evidence="8 11" id="KW-0028">Amino-acid biosynthesis</keyword>
<comment type="function">
    <text evidence="11">Catalyzes the hydrolysis of the adenine ring of phosphoribosyl-AMP.</text>
</comment>
<dbReference type="EMBL" id="QMIE01000010">
    <property type="protein sequence ID" value="TVM16598.1"/>
    <property type="molecule type" value="Genomic_DNA"/>
</dbReference>
<dbReference type="PANTHER" id="PTHR42945">
    <property type="entry name" value="HISTIDINE BIOSYNTHESIS BIFUNCTIONAL PROTEIN"/>
    <property type="match status" value="1"/>
</dbReference>
<comment type="subunit">
    <text evidence="11">Homodimer.</text>
</comment>
<keyword evidence="10 11" id="KW-0368">Histidine biosynthesis</keyword>
<dbReference type="GO" id="GO:0000287">
    <property type="term" value="F:magnesium ion binding"/>
    <property type="evidence" value="ECO:0007669"/>
    <property type="project" value="UniProtKB-UniRule"/>
</dbReference>
<evidence type="ECO:0000256" key="6">
    <source>
        <dbReference type="ARBA" id="ARBA00008299"/>
    </source>
</evidence>
<feature type="binding site" evidence="11">
    <location>
        <position position="84"/>
    </location>
    <ligand>
        <name>Mg(2+)</name>
        <dbReference type="ChEBI" id="CHEBI:18420"/>
    </ligand>
</feature>
<gene>
    <name evidence="11" type="primary">hisI</name>
    <name evidence="13" type="ORF">DPQ33_11380</name>
</gene>
<evidence type="ECO:0000256" key="10">
    <source>
        <dbReference type="ARBA" id="ARBA00023102"/>
    </source>
</evidence>
<comment type="catalytic activity">
    <reaction evidence="2">
        <text>1-(5-phospho-beta-D-ribosyl)-ATP + H2O = 1-(5-phospho-beta-D-ribosyl)-5'-AMP + diphosphate + H(+)</text>
        <dbReference type="Rhea" id="RHEA:22828"/>
        <dbReference type="ChEBI" id="CHEBI:15377"/>
        <dbReference type="ChEBI" id="CHEBI:15378"/>
        <dbReference type="ChEBI" id="CHEBI:33019"/>
        <dbReference type="ChEBI" id="CHEBI:59457"/>
        <dbReference type="ChEBI" id="CHEBI:73183"/>
        <dbReference type="EC" id="3.6.1.31"/>
    </reaction>
</comment>
<dbReference type="InterPro" id="IPR002496">
    <property type="entry name" value="PRib_AMP_CycHydrolase_dom"/>
</dbReference>
<evidence type="ECO:0000256" key="5">
    <source>
        <dbReference type="ARBA" id="ARBA00007731"/>
    </source>
</evidence>
<dbReference type="GO" id="GO:0000105">
    <property type="term" value="P:L-histidine biosynthetic process"/>
    <property type="evidence" value="ECO:0007669"/>
    <property type="project" value="UniProtKB-UniRule"/>
</dbReference>
<evidence type="ECO:0000256" key="4">
    <source>
        <dbReference type="ARBA" id="ARBA00005204"/>
    </source>
</evidence>
<sequence>MNQQLTDFTPDFEKMGGLMPTIVQDAASGEVLMLAYMNEESFHKSIETGEAHYWSRSRETLWHKGGTSGHVQKICSMRLDCDSDTLLLLVEQVGGAACHKGYRSCFFRELKDGVCDTCSPMVFDPKEVYK</sequence>
<evidence type="ECO:0000313" key="14">
    <source>
        <dbReference type="Proteomes" id="UP000448292"/>
    </source>
</evidence>
<dbReference type="GO" id="GO:0004635">
    <property type="term" value="F:phosphoribosyl-AMP cyclohydrolase activity"/>
    <property type="evidence" value="ECO:0007669"/>
    <property type="project" value="UniProtKB-UniRule"/>
</dbReference>
<dbReference type="Proteomes" id="UP000448292">
    <property type="component" value="Unassembled WGS sequence"/>
</dbReference>
<feature type="binding site" evidence="11">
    <location>
        <position position="80"/>
    </location>
    <ligand>
        <name>Mg(2+)</name>
        <dbReference type="ChEBI" id="CHEBI:18420"/>
    </ligand>
</feature>
<comment type="pathway">
    <text evidence="4">Amino-acid biosynthesis; L-histidine biosynthesis; L-histidine from 5-phospho-alpha-D-ribose 1-diphosphate: step 2/9.</text>
</comment>
<evidence type="ECO:0000256" key="2">
    <source>
        <dbReference type="ARBA" id="ARBA00001460"/>
    </source>
</evidence>
<dbReference type="InterPro" id="IPR026660">
    <property type="entry name" value="PRA-CH"/>
</dbReference>
<evidence type="ECO:0000256" key="11">
    <source>
        <dbReference type="HAMAP-Rule" id="MF_01021"/>
    </source>
</evidence>
<dbReference type="AlphaFoldDB" id="A0A7M3MEC3"/>
<dbReference type="HAMAP" id="MF_01021">
    <property type="entry name" value="HisI"/>
    <property type="match status" value="1"/>
</dbReference>
<feature type="domain" description="Phosphoribosyl-AMP cyclohydrolase" evidence="12">
    <location>
        <begin position="33"/>
        <end position="107"/>
    </location>
</feature>
<evidence type="ECO:0000256" key="3">
    <source>
        <dbReference type="ARBA" id="ARBA00005169"/>
    </source>
</evidence>
<comment type="cofactor">
    <cofactor evidence="11">
        <name>Mg(2+)</name>
        <dbReference type="ChEBI" id="CHEBI:18420"/>
    </cofactor>
    <text evidence="11">Binds 1 Mg(2+) ion per subunit.</text>
</comment>
<evidence type="ECO:0000259" key="12">
    <source>
        <dbReference type="Pfam" id="PF01502"/>
    </source>
</evidence>
<keyword evidence="11" id="KW-0479">Metal-binding</keyword>
<comment type="subcellular location">
    <subcellularLocation>
        <location evidence="11">Cytoplasm</location>
    </subcellularLocation>
</comment>
<keyword evidence="11" id="KW-0460">Magnesium</keyword>